<dbReference type="RefSeq" id="WP_348739919.1">
    <property type="nucleotide sequence ID" value="NZ_CAXJRC010000044.1"/>
</dbReference>
<keyword evidence="3" id="KW-1185">Reference proteome</keyword>
<organism evidence="2 3">
    <name type="scientific">Tenacibaculum vairaonense</name>
    <dbReference type="NCBI Taxonomy" id="3137860"/>
    <lineage>
        <taxon>Bacteria</taxon>
        <taxon>Pseudomonadati</taxon>
        <taxon>Bacteroidota</taxon>
        <taxon>Flavobacteriia</taxon>
        <taxon>Flavobacteriales</taxon>
        <taxon>Flavobacteriaceae</taxon>
        <taxon>Tenacibaculum</taxon>
    </lineage>
</organism>
<feature type="chain" id="PRO_5045749786" description="Fibronectin type-III domain-containing protein" evidence="1">
    <location>
        <begin position="21"/>
        <end position="147"/>
    </location>
</feature>
<evidence type="ECO:0000313" key="3">
    <source>
        <dbReference type="Proteomes" id="UP001497602"/>
    </source>
</evidence>
<evidence type="ECO:0000256" key="1">
    <source>
        <dbReference type="SAM" id="SignalP"/>
    </source>
</evidence>
<evidence type="ECO:0008006" key="4">
    <source>
        <dbReference type="Google" id="ProtNLM"/>
    </source>
</evidence>
<gene>
    <name evidence="2" type="ORF">T190115A13A_70107</name>
</gene>
<feature type="signal peptide" evidence="1">
    <location>
        <begin position="1"/>
        <end position="20"/>
    </location>
</feature>
<dbReference type="Proteomes" id="UP001497602">
    <property type="component" value="Unassembled WGS sequence"/>
</dbReference>
<dbReference type="PROSITE" id="PS51257">
    <property type="entry name" value="PROKAR_LIPOPROTEIN"/>
    <property type="match status" value="1"/>
</dbReference>
<protein>
    <recommendedName>
        <fullName evidence="4">Fibronectin type-III domain-containing protein</fullName>
    </recommendedName>
</protein>
<dbReference type="EMBL" id="CAXJRC010000044">
    <property type="protein sequence ID" value="CAL2108334.1"/>
    <property type="molecule type" value="Genomic_DNA"/>
</dbReference>
<reference evidence="2 3" key="1">
    <citation type="submission" date="2024-05" db="EMBL/GenBank/DDBJ databases">
        <authorList>
            <person name="Duchaud E."/>
        </authorList>
    </citation>
    <scope>NUCLEOTIDE SEQUENCE [LARGE SCALE GENOMIC DNA]</scope>
    <source>
        <strain evidence="2">Ena-SAMPLE-TAB-13-05-2024-13:56:06:370-140305</strain>
    </source>
</reference>
<name>A0ABP1FF70_9FLAO</name>
<sequence>MKKLLNVAKLLLLTITFSLVSCNENDTELGNPDNGNPNSQKINVEFLKDDINQTLILPTSVTTIVSFTDSKETPIVIGLEYSINKDFSDAEFRGENQDVTDTKDVFHIKMDGLQSGKEYYVRAVLRFVDGTTFKTDAKTVRTSSIVF</sequence>
<proteinExistence type="predicted"/>
<accession>A0ABP1FF70</accession>
<evidence type="ECO:0000313" key="2">
    <source>
        <dbReference type="EMBL" id="CAL2108334.1"/>
    </source>
</evidence>
<comment type="caution">
    <text evidence="2">The sequence shown here is derived from an EMBL/GenBank/DDBJ whole genome shotgun (WGS) entry which is preliminary data.</text>
</comment>
<keyword evidence="1" id="KW-0732">Signal</keyword>